<evidence type="ECO:0000313" key="1">
    <source>
        <dbReference type="EMBL" id="TFD27500.1"/>
    </source>
</evidence>
<dbReference type="Proteomes" id="UP000297472">
    <property type="component" value="Unassembled WGS sequence"/>
</dbReference>
<evidence type="ECO:0000313" key="2">
    <source>
        <dbReference type="Proteomes" id="UP000297472"/>
    </source>
</evidence>
<dbReference type="EMBL" id="SOHA01000039">
    <property type="protein sequence ID" value="TFD27500.1"/>
    <property type="molecule type" value="Genomic_DNA"/>
</dbReference>
<sequence length="147" mass="16222">MSAERFTISSRATGIRRTVVVFIYDTVEELKAAAFTFNGFVCDDNAAAVTQGWGYHHGRPELLPVSAVVRMHHGMIDAEVVAHELAHAAMGIYMADRVCWHSRARAHFSLANEPFAYLLGQLVSMATYHLHRLGAWTPATIREGAPA</sequence>
<reference evidence="1 2" key="1">
    <citation type="submission" date="2019-03" db="EMBL/GenBank/DDBJ databases">
        <title>Genomics of glacier-inhabiting Cryobacterium strains.</title>
        <authorList>
            <person name="Liu Q."/>
            <person name="Xin Y.-H."/>
        </authorList>
    </citation>
    <scope>NUCLEOTIDE SEQUENCE [LARGE SCALE GENOMIC DNA]</scope>
    <source>
        <strain evidence="1 2">TMT1-51</strain>
    </source>
</reference>
<gene>
    <name evidence="1" type="ORF">E3T49_13235</name>
</gene>
<protein>
    <submittedName>
        <fullName evidence="1">Uncharacterized protein</fullName>
    </submittedName>
</protein>
<comment type="caution">
    <text evidence="1">The sequence shown here is derived from an EMBL/GenBank/DDBJ whole genome shotgun (WGS) entry which is preliminary data.</text>
</comment>
<proteinExistence type="predicted"/>
<dbReference type="RefSeq" id="WP_134425370.1">
    <property type="nucleotide sequence ID" value="NZ_SOHA01000039.1"/>
</dbReference>
<organism evidence="1 2">
    <name type="scientific">Cryobacterium cryoconiti</name>
    <dbReference type="NCBI Taxonomy" id="1259239"/>
    <lineage>
        <taxon>Bacteria</taxon>
        <taxon>Bacillati</taxon>
        <taxon>Actinomycetota</taxon>
        <taxon>Actinomycetes</taxon>
        <taxon>Micrococcales</taxon>
        <taxon>Microbacteriaceae</taxon>
        <taxon>Cryobacterium</taxon>
    </lineage>
</organism>
<name>A0A4Y8JSK3_9MICO</name>
<dbReference type="AlphaFoldDB" id="A0A4Y8JSK3"/>
<accession>A0A4Y8JSK3</accession>
<keyword evidence="2" id="KW-1185">Reference proteome</keyword>
<dbReference type="OrthoDB" id="5124675at2"/>